<dbReference type="PANTHER" id="PTHR31373">
    <property type="entry name" value="OS06G0652100 PROTEIN"/>
    <property type="match status" value="1"/>
</dbReference>
<feature type="domain" description="DUF2828" evidence="1">
    <location>
        <begin position="128"/>
        <end position="358"/>
    </location>
</feature>
<evidence type="ECO:0000259" key="1">
    <source>
        <dbReference type="Pfam" id="PF11443"/>
    </source>
</evidence>
<dbReference type="EMBL" id="HBHP01011652">
    <property type="protein sequence ID" value="CAD9758546.1"/>
    <property type="molecule type" value="Transcribed_RNA"/>
</dbReference>
<organism evidence="3">
    <name type="scientific">Lotharella oceanica</name>
    <dbReference type="NCBI Taxonomy" id="641309"/>
    <lineage>
        <taxon>Eukaryota</taxon>
        <taxon>Sar</taxon>
        <taxon>Rhizaria</taxon>
        <taxon>Cercozoa</taxon>
        <taxon>Chlorarachniophyceae</taxon>
        <taxon>Lotharella</taxon>
    </lineage>
</organism>
<dbReference type="Gene3D" id="3.40.50.410">
    <property type="entry name" value="von Willebrand factor, type A domain"/>
    <property type="match status" value="1"/>
</dbReference>
<dbReference type="SUPFAM" id="SSF53300">
    <property type="entry name" value="vWA-like"/>
    <property type="match status" value="1"/>
</dbReference>
<evidence type="ECO:0008006" key="4">
    <source>
        <dbReference type="Google" id="ProtNLM"/>
    </source>
</evidence>
<sequence>MATALNEKGAMARRLQSQCLALFTSGLLRDTEAKTVLTKFDGAWKENPDLAMKILLHARDCRGGKGERKAVMVALGWLRKNKPKTYSANLASFIEHGCYRDLVQLAAQADPKNKGGGVVGELELGMLCEQLKADVVALRKPKETKLKNDENKMAKEAKAGVSISLAAKWAPTEGGKYDKKDGPRLAKRLACLMFPDIQTPKKQYRLMLSELRGHLKVVEKLMVARQWKAIEFDKVPSRAHNLYKKAFRKHAGEEYAKFIGDVKTGKKTIKAKAMQPHELVKYFLDRKHLIGKKESLEKLTHKVCPACTLHNRISATLCEVCGGRLPSNADSKSLGAEAETVEAQWRSLVEGLRTDGCLKDAMAVVDVSGSMHGQPMEVSIAMGILVSQLANAPFHGRLVTFAEKPKWHRVPVETKSLAQMTKSVANMEWGANTNIERVFNLLLTTAVQHKLPQEALPKTLFIFTDMQFDAAAGTSENETVIELVKKRFAKAGYTLPRIILWNLRTANTDGYPVSENESGVAMVSGFSADLLRNFMRGKIMTPLEQMLKTVGGYASKVVVAEDER</sequence>
<evidence type="ECO:0000259" key="2">
    <source>
        <dbReference type="Pfam" id="PF25043"/>
    </source>
</evidence>
<dbReference type="AlphaFoldDB" id="A0A7S2TM20"/>
<dbReference type="InterPro" id="IPR036465">
    <property type="entry name" value="vWFA_dom_sf"/>
</dbReference>
<dbReference type="PANTHER" id="PTHR31373:SF27">
    <property type="entry name" value="TROVE DOMAIN-CONTAINING PROTEIN"/>
    <property type="match status" value="1"/>
</dbReference>
<dbReference type="InterPro" id="IPR056690">
    <property type="entry name" value="DUF7788"/>
</dbReference>
<dbReference type="InterPro" id="IPR058580">
    <property type="entry name" value="DUF2828"/>
</dbReference>
<proteinExistence type="predicted"/>
<dbReference type="PIRSF" id="PIRSF015417">
    <property type="entry name" value="T31B5_30_vWA"/>
    <property type="match status" value="1"/>
</dbReference>
<feature type="domain" description="DUF2828" evidence="1">
    <location>
        <begin position="15"/>
        <end position="107"/>
    </location>
</feature>
<dbReference type="Pfam" id="PF11443">
    <property type="entry name" value="DUF2828"/>
    <property type="match status" value="2"/>
</dbReference>
<evidence type="ECO:0000313" key="3">
    <source>
        <dbReference type="EMBL" id="CAD9758546.1"/>
    </source>
</evidence>
<feature type="domain" description="DUF7788" evidence="2">
    <location>
        <begin position="361"/>
        <end position="542"/>
    </location>
</feature>
<name>A0A7S2TM20_9EUKA</name>
<gene>
    <name evidence="3" type="ORF">LSP00402_LOCUS7237</name>
</gene>
<dbReference type="CDD" id="cd00198">
    <property type="entry name" value="vWFA"/>
    <property type="match status" value="1"/>
</dbReference>
<dbReference type="InterPro" id="IPR011205">
    <property type="entry name" value="UCP015417_vWA"/>
</dbReference>
<accession>A0A7S2TM20</accession>
<reference evidence="3" key="1">
    <citation type="submission" date="2021-01" db="EMBL/GenBank/DDBJ databases">
        <authorList>
            <person name="Corre E."/>
            <person name="Pelletier E."/>
            <person name="Niang G."/>
            <person name="Scheremetjew M."/>
            <person name="Finn R."/>
            <person name="Kale V."/>
            <person name="Holt S."/>
            <person name="Cochrane G."/>
            <person name="Meng A."/>
            <person name="Brown T."/>
            <person name="Cohen L."/>
        </authorList>
    </citation>
    <scope>NUCLEOTIDE SEQUENCE</scope>
    <source>
        <strain evidence="3">CCMP622</strain>
    </source>
</reference>
<dbReference type="Pfam" id="PF25043">
    <property type="entry name" value="DUF7788"/>
    <property type="match status" value="1"/>
</dbReference>
<protein>
    <recommendedName>
        <fullName evidence="4">TROVE domain-containing protein</fullName>
    </recommendedName>
</protein>